<dbReference type="PROSITE" id="PS51450">
    <property type="entry name" value="LRR"/>
    <property type="match status" value="1"/>
</dbReference>
<dbReference type="Proteomes" id="UP000069940">
    <property type="component" value="Unassembled WGS sequence"/>
</dbReference>
<keyword evidence="3" id="KW-0732">Signal</keyword>
<evidence type="ECO:0000256" key="1">
    <source>
        <dbReference type="ARBA" id="ARBA00022614"/>
    </source>
</evidence>
<evidence type="ECO:0000313" key="4">
    <source>
        <dbReference type="EnsemblMetazoa" id="AALFPA23_009084.P12455"/>
    </source>
</evidence>
<reference evidence="4" key="2">
    <citation type="submission" date="2025-05" db="UniProtKB">
        <authorList>
            <consortium name="EnsemblMetazoa"/>
        </authorList>
    </citation>
    <scope>IDENTIFICATION</scope>
    <source>
        <strain evidence="4">Foshan</strain>
    </source>
</reference>
<dbReference type="InterPro" id="IPR001611">
    <property type="entry name" value="Leu-rich_rpt"/>
</dbReference>
<feature type="signal peptide" evidence="3">
    <location>
        <begin position="1"/>
        <end position="18"/>
    </location>
</feature>
<dbReference type="EnsemblMetazoa" id="AALFPA23_009084.R12455">
    <property type="protein sequence ID" value="AALFPA23_009084.P12455"/>
    <property type="gene ID" value="AALFPA23_009084"/>
</dbReference>
<dbReference type="PANTHER" id="PTHR24366:SF170">
    <property type="entry name" value="RE50361P"/>
    <property type="match status" value="1"/>
</dbReference>
<keyword evidence="5" id="KW-1185">Reference proteome</keyword>
<dbReference type="Pfam" id="PF13855">
    <property type="entry name" value="LRR_8"/>
    <property type="match status" value="1"/>
</dbReference>
<feature type="chain" id="PRO_5045270990" evidence="3">
    <location>
        <begin position="19"/>
        <end position="359"/>
    </location>
</feature>
<accession>A0ABM1YH40</accession>
<dbReference type="RefSeq" id="XP_029732660.2">
    <property type="nucleotide sequence ID" value="XM_029876800.2"/>
</dbReference>
<evidence type="ECO:0000313" key="5">
    <source>
        <dbReference type="Proteomes" id="UP000069940"/>
    </source>
</evidence>
<dbReference type="PANTHER" id="PTHR24366">
    <property type="entry name" value="IG(IMMUNOGLOBULIN) AND LRR(LEUCINE RICH REPEAT) DOMAINS"/>
    <property type="match status" value="1"/>
</dbReference>
<organism evidence="4 5">
    <name type="scientific">Aedes albopictus</name>
    <name type="common">Asian tiger mosquito</name>
    <name type="synonym">Stegomyia albopicta</name>
    <dbReference type="NCBI Taxonomy" id="7160"/>
    <lineage>
        <taxon>Eukaryota</taxon>
        <taxon>Metazoa</taxon>
        <taxon>Ecdysozoa</taxon>
        <taxon>Arthropoda</taxon>
        <taxon>Hexapoda</taxon>
        <taxon>Insecta</taxon>
        <taxon>Pterygota</taxon>
        <taxon>Neoptera</taxon>
        <taxon>Endopterygota</taxon>
        <taxon>Diptera</taxon>
        <taxon>Nematocera</taxon>
        <taxon>Culicoidea</taxon>
        <taxon>Culicidae</taxon>
        <taxon>Culicinae</taxon>
        <taxon>Aedini</taxon>
        <taxon>Aedes</taxon>
        <taxon>Stegomyia</taxon>
    </lineage>
</organism>
<evidence type="ECO:0000256" key="2">
    <source>
        <dbReference type="ARBA" id="ARBA00022737"/>
    </source>
</evidence>
<dbReference type="Gene3D" id="3.80.10.10">
    <property type="entry name" value="Ribonuclease Inhibitor"/>
    <property type="match status" value="1"/>
</dbReference>
<reference evidence="5" key="1">
    <citation type="journal article" date="2015" name="Proc. Natl. Acad. Sci. U.S.A.">
        <title>Genome sequence of the Asian Tiger mosquito, Aedes albopictus, reveals insights into its biology, genetics, and evolution.</title>
        <authorList>
            <person name="Chen X.G."/>
            <person name="Jiang X."/>
            <person name="Gu J."/>
            <person name="Xu M."/>
            <person name="Wu Y."/>
            <person name="Deng Y."/>
            <person name="Zhang C."/>
            <person name="Bonizzoni M."/>
            <person name="Dermauw W."/>
            <person name="Vontas J."/>
            <person name="Armbruster P."/>
            <person name="Huang X."/>
            <person name="Yang Y."/>
            <person name="Zhang H."/>
            <person name="He W."/>
            <person name="Peng H."/>
            <person name="Liu Y."/>
            <person name="Wu K."/>
            <person name="Chen J."/>
            <person name="Lirakis M."/>
            <person name="Topalis P."/>
            <person name="Van Leeuwen T."/>
            <person name="Hall A.B."/>
            <person name="Jiang X."/>
            <person name="Thorpe C."/>
            <person name="Mueller R.L."/>
            <person name="Sun C."/>
            <person name="Waterhouse R.M."/>
            <person name="Yan G."/>
            <person name="Tu Z.J."/>
            <person name="Fang X."/>
            <person name="James A.A."/>
        </authorList>
    </citation>
    <scope>NUCLEOTIDE SEQUENCE [LARGE SCALE GENOMIC DNA]</scope>
    <source>
        <strain evidence="5">Foshan</strain>
    </source>
</reference>
<keyword evidence="2" id="KW-0677">Repeat</keyword>
<protein>
    <submittedName>
        <fullName evidence="4">Uncharacterized protein</fullName>
    </submittedName>
</protein>
<name>A0ABM1YH40_AEDAL</name>
<sequence>MDTKWLLTILLFCTGTLAQAKFTCEDNRKFRMLGICTIENINYSDLDDLAENSIPNSPQLEFRGGYFPYFGGQMFELLPEEVEQLTFRNGHVREINLPSTSSIERIRAINTDLVTLDAVSEPNHSLKGIFVRSSVFSRWSPSLQFLKALEVIDVAYCNFTYISLDWFEGNEKLRLLDVSNNKLTTIASRPGLTLPALQELYIWDNRLEFVWRFPDVFPNLLILNLSGNLWRCSWVTLARDAIRDRGIVVIDSDHKCKSGWVRNGGLCCQMHEDLKPEQESDSSGGDVTSYTNQTPSFSDVIADYIIDEKSGNVIGMRMGNSVVYLDEHLSKYINAVVNWAMIRRCICTMTAIDVVPSVE</sequence>
<proteinExistence type="predicted"/>
<dbReference type="SUPFAM" id="SSF52058">
    <property type="entry name" value="L domain-like"/>
    <property type="match status" value="1"/>
</dbReference>
<keyword evidence="1" id="KW-0433">Leucine-rich repeat</keyword>
<dbReference type="GeneID" id="109430475"/>
<evidence type="ECO:0000256" key="3">
    <source>
        <dbReference type="SAM" id="SignalP"/>
    </source>
</evidence>
<dbReference type="InterPro" id="IPR032675">
    <property type="entry name" value="LRR_dom_sf"/>
</dbReference>